<evidence type="ECO:0000313" key="3">
    <source>
        <dbReference type="EMBL" id="KAJ8970185.1"/>
    </source>
</evidence>
<dbReference type="InterPro" id="IPR041589">
    <property type="entry name" value="DNAH3_AAA_lid_1"/>
</dbReference>
<evidence type="ECO:0000256" key="1">
    <source>
        <dbReference type="ARBA" id="ARBA00008887"/>
    </source>
</evidence>
<dbReference type="PANTHER" id="PTHR46532:SF4">
    <property type="entry name" value="AAA+ ATPASE DOMAIN-CONTAINING PROTEIN"/>
    <property type="match status" value="1"/>
</dbReference>
<gene>
    <name evidence="3" type="ORF">NQ314_001332</name>
</gene>
<dbReference type="EMBL" id="JANEYF010000394">
    <property type="protein sequence ID" value="KAJ8970185.1"/>
    <property type="molecule type" value="Genomic_DNA"/>
</dbReference>
<accession>A0AAV8ZVI8</accession>
<dbReference type="Gene3D" id="3.40.50.300">
    <property type="entry name" value="P-loop containing nucleotide triphosphate hydrolases"/>
    <property type="match status" value="1"/>
</dbReference>
<keyword evidence="4" id="KW-1185">Reference proteome</keyword>
<dbReference type="SUPFAM" id="SSF52540">
    <property type="entry name" value="P-loop containing nucleoside triphosphate hydrolases"/>
    <property type="match status" value="1"/>
</dbReference>
<dbReference type="Proteomes" id="UP001162156">
    <property type="component" value="Unassembled WGS sequence"/>
</dbReference>
<sequence>MIVTNEIVRQTMDMGGFYSLEKPGEFTTIVDVQFVAAMGQPGGGKNDIPSRFKRQFCMFNCPLPMESSIDKIFGVIAQGHYNVKRGFTLEVRNLVKKLVTLTRTLWKSTRLKLLPTPAKFHYVFSLRDLSRIWQGMVSI</sequence>
<dbReference type="GO" id="GO:0005858">
    <property type="term" value="C:axonemal dynein complex"/>
    <property type="evidence" value="ECO:0007669"/>
    <property type="project" value="TreeGrafter"/>
</dbReference>
<dbReference type="InterPro" id="IPR026983">
    <property type="entry name" value="DHC"/>
</dbReference>
<organism evidence="3 4">
    <name type="scientific">Rhamnusium bicolor</name>
    <dbReference type="NCBI Taxonomy" id="1586634"/>
    <lineage>
        <taxon>Eukaryota</taxon>
        <taxon>Metazoa</taxon>
        <taxon>Ecdysozoa</taxon>
        <taxon>Arthropoda</taxon>
        <taxon>Hexapoda</taxon>
        <taxon>Insecta</taxon>
        <taxon>Pterygota</taxon>
        <taxon>Neoptera</taxon>
        <taxon>Endopterygota</taxon>
        <taxon>Coleoptera</taxon>
        <taxon>Polyphaga</taxon>
        <taxon>Cucujiformia</taxon>
        <taxon>Chrysomeloidea</taxon>
        <taxon>Cerambycidae</taxon>
        <taxon>Lepturinae</taxon>
        <taxon>Rhagiini</taxon>
        <taxon>Rhamnusium</taxon>
    </lineage>
</organism>
<comment type="caution">
    <text evidence="3">The sequence shown here is derived from an EMBL/GenBank/DDBJ whole genome shotgun (WGS) entry which is preliminary data.</text>
</comment>
<evidence type="ECO:0000259" key="2">
    <source>
        <dbReference type="Pfam" id="PF17857"/>
    </source>
</evidence>
<reference evidence="3" key="1">
    <citation type="journal article" date="2023" name="Insect Mol. Biol.">
        <title>Genome sequencing provides insights into the evolution of gene families encoding plant cell wall-degrading enzymes in longhorned beetles.</title>
        <authorList>
            <person name="Shin N.R."/>
            <person name="Okamura Y."/>
            <person name="Kirsch R."/>
            <person name="Pauchet Y."/>
        </authorList>
    </citation>
    <scope>NUCLEOTIDE SEQUENCE</scope>
    <source>
        <strain evidence="3">RBIC_L_NR</strain>
    </source>
</reference>
<dbReference type="PANTHER" id="PTHR46532">
    <property type="entry name" value="MALE FERTILITY FACTOR KL5"/>
    <property type="match status" value="1"/>
</dbReference>
<dbReference type="Gene3D" id="1.20.920.30">
    <property type="match status" value="1"/>
</dbReference>
<dbReference type="GO" id="GO:0007018">
    <property type="term" value="P:microtubule-based movement"/>
    <property type="evidence" value="ECO:0007669"/>
    <property type="project" value="InterPro"/>
</dbReference>
<comment type="similarity">
    <text evidence="1">Belongs to the dynein heavy chain family.</text>
</comment>
<proteinExistence type="inferred from homology"/>
<dbReference type="InterPro" id="IPR027417">
    <property type="entry name" value="P-loop_NTPase"/>
</dbReference>
<dbReference type="Pfam" id="PF17857">
    <property type="entry name" value="AAA_lid_1"/>
    <property type="match status" value="1"/>
</dbReference>
<dbReference type="AlphaFoldDB" id="A0AAV8ZVI8"/>
<protein>
    <recommendedName>
        <fullName evidence="2">Dynein heavy chain 3 AAA+ lid domain-containing protein</fullName>
    </recommendedName>
</protein>
<evidence type="ECO:0000313" key="4">
    <source>
        <dbReference type="Proteomes" id="UP001162156"/>
    </source>
</evidence>
<dbReference type="Pfam" id="PF12775">
    <property type="entry name" value="AAA_7"/>
    <property type="match status" value="1"/>
</dbReference>
<name>A0AAV8ZVI8_9CUCU</name>
<feature type="domain" description="Dynein heavy chain 3 AAA+ lid" evidence="2">
    <location>
        <begin position="100"/>
        <end position="137"/>
    </location>
</feature>
<dbReference type="GO" id="GO:0045505">
    <property type="term" value="F:dynein intermediate chain binding"/>
    <property type="evidence" value="ECO:0007669"/>
    <property type="project" value="InterPro"/>
</dbReference>
<dbReference type="GO" id="GO:0051959">
    <property type="term" value="F:dynein light intermediate chain binding"/>
    <property type="evidence" value="ECO:0007669"/>
    <property type="project" value="InterPro"/>
</dbReference>